<dbReference type="InterPro" id="IPR000056">
    <property type="entry name" value="Ribul_P_3_epim-like"/>
</dbReference>
<evidence type="ECO:0000256" key="20">
    <source>
        <dbReference type="ARBA" id="ARBA00023285"/>
    </source>
</evidence>
<dbReference type="CDD" id="cd00429">
    <property type="entry name" value="RPE"/>
    <property type="match status" value="1"/>
</dbReference>
<feature type="compositionally biased region" description="Acidic residues" evidence="26">
    <location>
        <begin position="765"/>
        <end position="786"/>
    </location>
</feature>
<comment type="caution">
    <text evidence="28">The sequence shown here is derived from an EMBL/GenBank/DDBJ whole genome shotgun (WGS) entry which is preliminary data.</text>
</comment>
<dbReference type="Pfam" id="PF00834">
    <property type="entry name" value="Ribul_P_3_epim"/>
    <property type="match status" value="1"/>
</dbReference>
<dbReference type="PROSITE" id="PS01086">
    <property type="entry name" value="RIBUL_P_3_EPIMER_2"/>
    <property type="match status" value="1"/>
</dbReference>
<evidence type="ECO:0000256" key="15">
    <source>
        <dbReference type="ARBA" id="ARBA00022964"/>
    </source>
</evidence>
<keyword evidence="15" id="KW-0223">Dioxygenase</keyword>
<dbReference type="Gene3D" id="3.60.130.20">
    <property type="entry name" value="Oxoglutarate/iron-dependent oxygenase, C-terminal degradation domain"/>
    <property type="match status" value="1"/>
</dbReference>
<dbReference type="InterPro" id="IPR026019">
    <property type="entry name" value="Ribul_P_3_epim"/>
</dbReference>
<dbReference type="Pfam" id="PF10637">
    <property type="entry name" value="Ofd1_CTDD"/>
    <property type="match status" value="1"/>
</dbReference>
<evidence type="ECO:0000256" key="11">
    <source>
        <dbReference type="ARBA" id="ARBA00013188"/>
    </source>
</evidence>
<dbReference type="GO" id="GO:0010604">
    <property type="term" value="P:positive regulation of macromolecule metabolic process"/>
    <property type="evidence" value="ECO:0007669"/>
    <property type="project" value="UniProtKB-ARBA"/>
</dbReference>
<proteinExistence type="inferred from homology"/>
<evidence type="ECO:0000256" key="19">
    <source>
        <dbReference type="ARBA" id="ARBA00023242"/>
    </source>
</evidence>
<evidence type="ECO:0000256" key="8">
    <source>
        <dbReference type="ARBA" id="ARBA00005016"/>
    </source>
</evidence>
<organism evidence="28 29">
    <name type="scientific">Schizothecium vesticola</name>
    <dbReference type="NCBI Taxonomy" id="314040"/>
    <lineage>
        <taxon>Eukaryota</taxon>
        <taxon>Fungi</taxon>
        <taxon>Dikarya</taxon>
        <taxon>Ascomycota</taxon>
        <taxon>Pezizomycotina</taxon>
        <taxon>Sordariomycetes</taxon>
        <taxon>Sordariomycetidae</taxon>
        <taxon>Sordariales</taxon>
        <taxon>Schizotheciaceae</taxon>
        <taxon>Schizothecium</taxon>
    </lineage>
</organism>
<evidence type="ECO:0000256" key="3">
    <source>
        <dbReference type="ARBA" id="ARBA00001941"/>
    </source>
</evidence>
<evidence type="ECO:0000256" key="25">
    <source>
        <dbReference type="ARBA" id="ARBA00081607"/>
    </source>
</evidence>
<gene>
    <name evidence="28" type="ORF">B0T18DRAFT_435976</name>
</gene>
<dbReference type="FunFam" id="2.60.120.620:FF:000014">
    <property type="entry name" value="Prolyl 3,4-dihydroxylase TPA1"/>
    <property type="match status" value="1"/>
</dbReference>
<protein>
    <recommendedName>
        <fullName evidence="12">Ribulose-phosphate 3-epimerase</fullName>
        <ecNumber evidence="11">5.1.3.1</ecNumber>
    </recommendedName>
    <alternativeName>
        <fullName evidence="22">Pentose-5-phosphate 3-epimerase</fullName>
    </alternativeName>
    <alternativeName>
        <fullName evidence="21">RPE</fullName>
    </alternativeName>
    <alternativeName>
        <fullName evidence="25">uS12 prolyl 3,4-dihydroxylase</fullName>
    </alternativeName>
</protein>
<dbReference type="EC" id="5.1.3.1" evidence="11"/>
<evidence type="ECO:0000256" key="21">
    <source>
        <dbReference type="ARBA" id="ARBA00029933"/>
    </source>
</evidence>
<dbReference type="Gene3D" id="2.60.120.620">
    <property type="entry name" value="q2cbj1_9rhob like domain"/>
    <property type="match status" value="1"/>
</dbReference>
<dbReference type="InterPro" id="IPR051842">
    <property type="entry name" value="uS12_prolyl_hydroxylase"/>
</dbReference>
<dbReference type="GO" id="GO:0005975">
    <property type="term" value="P:carbohydrate metabolic process"/>
    <property type="evidence" value="ECO:0007669"/>
    <property type="project" value="InterPro"/>
</dbReference>
<dbReference type="InterPro" id="IPR043044">
    <property type="entry name" value="TPA1/Ofd1_C"/>
</dbReference>
<comment type="similarity">
    <text evidence="10">Belongs to the ribulose-phosphate 3-epimerase family.</text>
</comment>
<dbReference type="EMBL" id="JAUKUD010000002">
    <property type="protein sequence ID" value="KAK0751692.1"/>
    <property type="molecule type" value="Genomic_DNA"/>
</dbReference>
<feature type="compositionally biased region" description="Acidic residues" evidence="26">
    <location>
        <begin position="895"/>
        <end position="905"/>
    </location>
</feature>
<dbReference type="Proteomes" id="UP001172155">
    <property type="component" value="Unassembled WGS sequence"/>
</dbReference>
<dbReference type="InterPro" id="IPR039558">
    <property type="entry name" value="TPA1/OFD1_N"/>
</dbReference>
<dbReference type="PROSITE" id="PS01085">
    <property type="entry name" value="RIBUL_P_3_EPIMER_1"/>
    <property type="match status" value="1"/>
</dbReference>
<keyword evidence="13" id="KW-0479">Metal-binding</keyword>
<dbReference type="GO" id="GO:0004750">
    <property type="term" value="F:D-ribulose-phosphate 3-epimerase activity"/>
    <property type="evidence" value="ECO:0007669"/>
    <property type="project" value="UniProtKB-EC"/>
</dbReference>
<dbReference type="FunFam" id="3.20.20.70:FF:000130">
    <property type="entry name" value="Ribulose-phosphate 3-epimerase"/>
    <property type="match status" value="1"/>
</dbReference>
<dbReference type="Pfam" id="PF13661">
    <property type="entry name" value="2OG-FeII_Oxy_4"/>
    <property type="match status" value="1"/>
</dbReference>
<reference evidence="28" key="1">
    <citation type="submission" date="2023-06" db="EMBL/GenBank/DDBJ databases">
        <title>Genome-scale phylogeny and comparative genomics of the fungal order Sordariales.</title>
        <authorList>
            <consortium name="Lawrence Berkeley National Laboratory"/>
            <person name="Hensen N."/>
            <person name="Bonometti L."/>
            <person name="Westerberg I."/>
            <person name="Brannstrom I.O."/>
            <person name="Guillou S."/>
            <person name="Cros-Aarteil S."/>
            <person name="Calhoun S."/>
            <person name="Haridas S."/>
            <person name="Kuo A."/>
            <person name="Mondo S."/>
            <person name="Pangilinan J."/>
            <person name="Riley R."/>
            <person name="LaButti K."/>
            <person name="Andreopoulos B."/>
            <person name="Lipzen A."/>
            <person name="Chen C."/>
            <person name="Yanf M."/>
            <person name="Daum C."/>
            <person name="Ng V."/>
            <person name="Clum A."/>
            <person name="Steindorff A."/>
            <person name="Ohm R."/>
            <person name="Martin F."/>
            <person name="Silar P."/>
            <person name="Natvig D."/>
            <person name="Lalanne C."/>
            <person name="Gautier V."/>
            <person name="Ament-velasquez S.L."/>
            <person name="Kruys A."/>
            <person name="Hutchinson M.I."/>
            <person name="Powell A.J."/>
            <person name="Barry K."/>
            <person name="Miller A.N."/>
            <person name="Grigoriev I.V."/>
            <person name="Debuchy R."/>
            <person name="Gladieux P."/>
            <person name="Thoren M.H."/>
            <person name="Johannesson H."/>
        </authorList>
    </citation>
    <scope>NUCLEOTIDE SEQUENCE</scope>
    <source>
        <strain evidence="28">SMH3187-1</strain>
    </source>
</reference>
<evidence type="ECO:0000256" key="24">
    <source>
        <dbReference type="ARBA" id="ARBA00051966"/>
    </source>
</evidence>
<evidence type="ECO:0000256" key="1">
    <source>
        <dbReference type="ARBA" id="ARBA00001782"/>
    </source>
</evidence>
<evidence type="ECO:0000256" key="14">
    <source>
        <dbReference type="ARBA" id="ARBA00022896"/>
    </source>
</evidence>
<dbReference type="PANTHER" id="PTHR12117">
    <property type="entry name" value="HISTONE ACETYLTRANSFERASE COMPLEX"/>
    <property type="match status" value="1"/>
</dbReference>
<dbReference type="InterPro" id="IPR006620">
    <property type="entry name" value="Pro_4_hyd_alph"/>
</dbReference>
<evidence type="ECO:0000259" key="27">
    <source>
        <dbReference type="PROSITE" id="PS51471"/>
    </source>
</evidence>
<comment type="subcellular location">
    <subcellularLocation>
        <location evidence="7">Nucleus</location>
    </subcellularLocation>
</comment>
<feature type="compositionally biased region" description="Acidic residues" evidence="26">
    <location>
        <begin position="918"/>
        <end position="936"/>
    </location>
</feature>
<comment type="cofactor">
    <cofactor evidence="3">
        <name>Co(2+)</name>
        <dbReference type="ChEBI" id="CHEBI:48828"/>
    </cofactor>
</comment>
<sequence>MAPPAIIAPSILSADFANLGADCSRTIAQGADWLHVDIMDGHFVPNITFGPPVVVKIRSHVDIPTQPHGKGTFDCHMMIAEVMPKKWVKEFKKAGCDLYCFHYEAADSTAAESPEETSELRTSPRELIRYIHDNEMLAGIAIKPSTKVDVLYDVLDSPNENERPDMVLVMTVEPGFGGQKFMASELPKVTELRKRYPDLNIEVDGGLGPATIDQAADAGANVIVAGSAVFGAKDPAEVISLLRKAVDQRAGKFQLPDYFKHHLKAKLSPIAIVHRIPARQGATGKAEVAVEGKKPIKKRSKNSLSEDDAKARFRNGLFDKNVLTKYTNGYASSTPYKHSVINELIDDSLLRKVRSEIKENVSFTPKETDIYKIHQSGDLANLDGLDDEALAKLPSLLELRDGLYSQTFRDYVSHITRCGPLSGRKTDMAINVYTPGCYLLCHDDVIGSRKVSYILYLTDPDTPWQAEWGGALRLFPVVDIEGKDGQVAKVPLPDTVKVIPPAWNQLSFFAVQPGESFHDVEEVYHAPSPEELEKNGGRIRMAISGWFHIPQVGEDGWVEGAEREAAKKSGLMQLQGNPDQHDLPQANPVTVDEAESESEGFGEADLEFLLKYLAPTYLTPDTMERVAEHFEEEFSITLADILHPKFAARIRKYVEAREAMALPETSEEIEMGDWKVARPPHKGRYLYLQPGQTRAKDSPIKELIDVLLPSKQFRMWLQMATRSAIKSHDIIARRFRRGKDYTLATGHEGSPRLELNIGLTPTDGWGDEGDDDNDDDGSEASSDADSDDKKKTNGSSKSTNGKAKAKAIEKAPEPVEEKEPAEVGGHEVYMAGDDDSNEDAAIYKSSADDDNILFFQAAAWNKMTLVLRDSGTLRFVKYVSWSAKGDRWDVSGSFEIEEQDEEPSEEGNAGPSGAGVLDDSEEEFQGFSDDVDSDSD</sequence>
<name>A0AA40F5M0_9PEZI</name>
<comment type="catalytic activity">
    <reaction evidence="23">
        <text>[ribosomal protein uS12]-L-proline + 2-oxoglutarate + O2 = [ribosomal protein uS12]-(3S)-3-hydroxy-L-proline + succinate + CO2</text>
        <dbReference type="Rhea" id="RHEA:54156"/>
        <dbReference type="Rhea" id="RHEA-COMP:13816"/>
        <dbReference type="Rhea" id="RHEA-COMP:13818"/>
        <dbReference type="ChEBI" id="CHEBI:15379"/>
        <dbReference type="ChEBI" id="CHEBI:16526"/>
        <dbReference type="ChEBI" id="CHEBI:16810"/>
        <dbReference type="ChEBI" id="CHEBI:30031"/>
        <dbReference type="ChEBI" id="CHEBI:50342"/>
        <dbReference type="ChEBI" id="CHEBI:85428"/>
    </reaction>
</comment>
<evidence type="ECO:0000256" key="23">
    <source>
        <dbReference type="ARBA" id="ARBA00047444"/>
    </source>
</evidence>
<accession>A0AA40F5M0</accession>
<keyword evidence="16" id="KW-0560">Oxidoreductase</keyword>
<evidence type="ECO:0000256" key="6">
    <source>
        <dbReference type="ARBA" id="ARBA00001961"/>
    </source>
</evidence>
<dbReference type="PROSITE" id="PS51471">
    <property type="entry name" value="FE2OG_OXY"/>
    <property type="match status" value="1"/>
</dbReference>
<dbReference type="HAMAP" id="MF_02227">
    <property type="entry name" value="RPE"/>
    <property type="match status" value="1"/>
</dbReference>
<dbReference type="Gene3D" id="3.20.20.70">
    <property type="entry name" value="Aldolase class I"/>
    <property type="match status" value="1"/>
</dbReference>
<comment type="cofactor">
    <cofactor evidence="4">
        <name>Zn(2+)</name>
        <dbReference type="ChEBI" id="CHEBI:29105"/>
    </cofactor>
</comment>
<feature type="region of interest" description="Disordered" evidence="26">
    <location>
        <begin position="890"/>
        <end position="936"/>
    </location>
</feature>
<dbReference type="PANTHER" id="PTHR12117:SF0">
    <property type="entry name" value="PROLYL 3-HYDROXYLASE OGFOD1"/>
    <property type="match status" value="1"/>
</dbReference>
<dbReference type="GO" id="GO:0009896">
    <property type="term" value="P:positive regulation of catabolic process"/>
    <property type="evidence" value="ECO:0007669"/>
    <property type="project" value="UniProtKB-ARBA"/>
</dbReference>
<evidence type="ECO:0000256" key="7">
    <source>
        <dbReference type="ARBA" id="ARBA00004123"/>
    </source>
</evidence>
<dbReference type="InterPro" id="IPR005123">
    <property type="entry name" value="Oxoglu/Fe-dep_dioxygenase_dom"/>
</dbReference>
<keyword evidence="20" id="KW-0170">Cobalt</keyword>
<dbReference type="GO" id="GO:0005506">
    <property type="term" value="F:iron ion binding"/>
    <property type="evidence" value="ECO:0007669"/>
    <property type="project" value="InterPro"/>
</dbReference>
<dbReference type="InterPro" id="IPR011060">
    <property type="entry name" value="RibuloseP-bd_barrel"/>
</dbReference>
<comment type="cofactor">
    <cofactor evidence="2">
        <name>Mn(2+)</name>
        <dbReference type="ChEBI" id="CHEBI:29035"/>
    </cofactor>
</comment>
<keyword evidence="17" id="KW-0408">Iron</keyword>
<dbReference type="GO" id="GO:0005737">
    <property type="term" value="C:cytoplasm"/>
    <property type="evidence" value="ECO:0007669"/>
    <property type="project" value="TreeGrafter"/>
</dbReference>
<comment type="pathway">
    <text evidence="8">Carbohydrate degradation; pentose phosphate pathway; D-xylulose 5-phosphate from D-ribulose 5-phosphate (non-oxidative stage): step 1/1.</text>
</comment>
<dbReference type="SMART" id="SM00702">
    <property type="entry name" value="P4Hc"/>
    <property type="match status" value="1"/>
</dbReference>
<dbReference type="InterPro" id="IPR013785">
    <property type="entry name" value="Aldolase_TIM"/>
</dbReference>
<dbReference type="AlphaFoldDB" id="A0AA40F5M0"/>
<comment type="catalytic activity">
    <reaction evidence="1">
        <text>D-ribulose 5-phosphate = D-xylulose 5-phosphate</text>
        <dbReference type="Rhea" id="RHEA:13677"/>
        <dbReference type="ChEBI" id="CHEBI:57737"/>
        <dbReference type="ChEBI" id="CHEBI:58121"/>
        <dbReference type="EC" id="5.1.3.1"/>
    </reaction>
</comment>
<keyword evidence="29" id="KW-1185">Reference proteome</keyword>
<evidence type="ECO:0000256" key="18">
    <source>
        <dbReference type="ARBA" id="ARBA00023235"/>
    </source>
</evidence>
<evidence type="ECO:0000256" key="16">
    <source>
        <dbReference type="ARBA" id="ARBA00023002"/>
    </source>
</evidence>
<evidence type="ECO:0000256" key="9">
    <source>
        <dbReference type="ARBA" id="ARBA00007443"/>
    </source>
</evidence>
<dbReference type="GO" id="GO:0006098">
    <property type="term" value="P:pentose-phosphate shunt"/>
    <property type="evidence" value="ECO:0007669"/>
    <property type="project" value="InterPro"/>
</dbReference>
<feature type="compositionally biased region" description="Basic and acidic residues" evidence="26">
    <location>
        <begin position="806"/>
        <end position="823"/>
    </location>
</feature>
<evidence type="ECO:0000256" key="5">
    <source>
        <dbReference type="ARBA" id="ARBA00001954"/>
    </source>
</evidence>
<evidence type="ECO:0000313" key="28">
    <source>
        <dbReference type="EMBL" id="KAK0751692.1"/>
    </source>
</evidence>
<comment type="catalytic activity">
    <reaction evidence="24">
        <text>[ribosomal protein uS12]-(3S)-3-hydroxy-L-proline + 2-oxoglutarate + O2 = [ribosomal protein uS12]-(3S)-3,4-dihydroxy-L-proline + succinate + CO2</text>
        <dbReference type="Rhea" id="RHEA:54160"/>
        <dbReference type="Rhea" id="RHEA-COMP:13817"/>
        <dbReference type="Rhea" id="RHEA-COMP:13818"/>
        <dbReference type="ChEBI" id="CHEBI:15379"/>
        <dbReference type="ChEBI" id="CHEBI:16526"/>
        <dbReference type="ChEBI" id="CHEBI:16810"/>
        <dbReference type="ChEBI" id="CHEBI:30031"/>
        <dbReference type="ChEBI" id="CHEBI:85428"/>
        <dbReference type="ChEBI" id="CHEBI:138052"/>
    </reaction>
</comment>
<dbReference type="GO" id="GO:0005634">
    <property type="term" value="C:nucleus"/>
    <property type="evidence" value="ECO:0007669"/>
    <property type="project" value="UniProtKB-SubCell"/>
</dbReference>
<keyword evidence="19" id="KW-0539">Nucleus</keyword>
<feature type="region of interest" description="Disordered" evidence="26">
    <location>
        <begin position="742"/>
        <end position="823"/>
    </location>
</feature>
<dbReference type="GO" id="GO:0031418">
    <property type="term" value="F:L-ascorbic acid binding"/>
    <property type="evidence" value="ECO:0007669"/>
    <property type="project" value="UniProtKB-KW"/>
</dbReference>
<feature type="region of interest" description="Disordered" evidence="26">
    <location>
        <begin position="284"/>
        <end position="305"/>
    </location>
</feature>
<evidence type="ECO:0000256" key="22">
    <source>
        <dbReference type="ARBA" id="ARBA00030599"/>
    </source>
</evidence>
<evidence type="ECO:0000256" key="13">
    <source>
        <dbReference type="ARBA" id="ARBA00022723"/>
    </source>
</evidence>
<dbReference type="NCBIfam" id="NF004076">
    <property type="entry name" value="PRK05581.1-4"/>
    <property type="match status" value="1"/>
</dbReference>
<evidence type="ECO:0000313" key="29">
    <source>
        <dbReference type="Proteomes" id="UP001172155"/>
    </source>
</evidence>
<comment type="cofactor">
    <cofactor evidence="5">
        <name>Fe(2+)</name>
        <dbReference type="ChEBI" id="CHEBI:29033"/>
    </cofactor>
</comment>
<dbReference type="GO" id="GO:0031543">
    <property type="term" value="F:peptidyl-proline dioxygenase activity"/>
    <property type="evidence" value="ECO:0007669"/>
    <property type="project" value="TreeGrafter"/>
</dbReference>
<evidence type="ECO:0000256" key="12">
    <source>
        <dbReference type="ARBA" id="ARBA00013920"/>
    </source>
</evidence>
<evidence type="ECO:0000256" key="17">
    <source>
        <dbReference type="ARBA" id="ARBA00023004"/>
    </source>
</evidence>
<evidence type="ECO:0000256" key="26">
    <source>
        <dbReference type="SAM" id="MobiDB-lite"/>
    </source>
</evidence>
<keyword evidence="18" id="KW-0413">Isomerase</keyword>
<evidence type="ECO:0000256" key="4">
    <source>
        <dbReference type="ARBA" id="ARBA00001947"/>
    </source>
</evidence>
<dbReference type="SUPFAM" id="SSF51366">
    <property type="entry name" value="Ribulose-phoshate binding barrel"/>
    <property type="match status" value="1"/>
</dbReference>
<evidence type="ECO:0000256" key="10">
    <source>
        <dbReference type="ARBA" id="ARBA00009541"/>
    </source>
</evidence>
<feature type="domain" description="Fe2OG dioxygenase" evidence="27">
    <location>
        <begin position="424"/>
        <end position="549"/>
    </location>
</feature>
<dbReference type="GO" id="GO:0006449">
    <property type="term" value="P:regulation of translational termination"/>
    <property type="evidence" value="ECO:0007669"/>
    <property type="project" value="TreeGrafter"/>
</dbReference>
<keyword evidence="14" id="KW-0847">Vitamin C</keyword>
<evidence type="ECO:0000256" key="2">
    <source>
        <dbReference type="ARBA" id="ARBA00001936"/>
    </source>
</evidence>
<dbReference type="InterPro" id="IPR019601">
    <property type="entry name" value="Oxoglutarate/Fe-dep_Oase_C"/>
</dbReference>
<comment type="similarity">
    <text evidence="9">Belongs to the TPA1 family.</text>
</comment>
<comment type="cofactor">
    <cofactor evidence="6">
        <name>L-ascorbate</name>
        <dbReference type="ChEBI" id="CHEBI:38290"/>
    </cofactor>
</comment>
<feature type="compositionally biased region" description="Low complexity" evidence="26">
    <location>
        <begin position="793"/>
        <end position="802"/>
    </location>
</feature>